<gene>
    <name evidence="1" type="ORF">FPD38_07290</name>
</gene>
<evidence type="ECO:0000313" key="2">
    <source>
        <dbReference type="Proteomes" id="UP000321629"/>
    </source>
</evidence>
<organism evidence="1 2">
    <name type="scientific">Campylobacter volucris</name>
    <dbReference type="NCBI Taxonomy" id="1031542"/>
    <lineage>
        <taxon>Bacteria</taxon>
        <taxon>Pseudomonadati</taxon>
        <taxon>Campylobacterota</taxon>
        <taxon>Epsilonproteobacteria</taxon>
        <taxon>Campylobacterales</taxon>
        <taxon>Campylobacteraceae</taxon>
        <taxon>Campylobacter</taxon>
    </lineage>
</organism>
<reference evidence="1 2" key="1">
    <citation type="submission" date="2019-07" db="EMBL/GenBank/DDBJ databases">
        <title>Rapid identification of Enteric Bacteria from Whole Genome Sequences (WGS) using Average Nucleotide Identity (ANI).</title>
        <authorList>
            <person name="Lane C."/>
        </authorList>
    </citation>
    <scope>NUCLEOTIDE SEQUENCE [LARGE SCALE GENOMIC DNA]</scope>
    <source>
        <strain evidence="1 2">2016D-0084</strain>
    </source>
</reference>
<dbReference type="EMBL" id="VOWJ01000033">
    <property type="protein sequence ID" value="TXE85783.1"/>
    <property type="molecule type" value="Genomic_DNA"/>
</dbReference>
<proteinExistence type="predicted"/>
<protein>
    <submittedName>
        <fullName evidence="1">Uncharacterized protein</fullName>
    </submittedName>
</protein>
<sequence length="103" mass="11979">MFFDLQSFIALSQKTNLNSQEKLLLFALQNHFEKNIDLLQKLYDYSLVACCANVFLNQNLQKEGFQKRKAILKALTNPFYKHEKIPVGGLNNAFFSFKICKKL</sequence>
<evidence type="ECO:0000313" key="1">
    <source>
        <dbReference type="EMBL" id="TXE85783.1"/>
    </source>
</evidence>
<name>A0A5C7DZ30_9BACT</name>
<dbReference type="AlphaFoldDB" id="A0A5C7DZ30"/>
<comment type="caution">
    <text evidence="1">The sequence shown here is derived from an EMBL/GenBank/DDBJ whole genome shotgun (WGS) entry which is preliminary data.</text>
</comment>
<dbReference type="RefSeq" id="WP_147556062.1">
    <property type="nucleotide sequence ID" value="NZ_VOWJ01000033.1"/>
</dbReference>
<accession>A0A5C7DZ30</accession>
<dbReference type="Proteomes" id="UP000321629">
    <property type="component" value="Unassembled WGS sequence"/>
</dbReference>